<keyword evidence="3 5" id="KW-0238">DNA-binding</keyword>
<dbReference type="InterPro" id="IPR011010">
    <property type="entry name" value="DNA_brk_join_enz"/>
</dbReference>
<evidence type="ECO:0000259" key="6">
    <source>
        <dbReference type="PROSITE" id="PS51898"/>
    </source>
</evidence>
<dbReference type="RefSeq" id="WP_090829483.1">
    <property type="nucleotide sequence ID" value="NZ_FOBH01000016.1"/>
</dbReference>
<dbReference type="GO" id="GO:0006310">
    <property type="term" value="P:DNA recombination"/>
    <property type="evidence" value="ECO:0007669"/>
    <property type="project" value="UniProtKB-KW"/>
</dbReference>
<dbReference type="SUPFAM" id="SSF56349">
    <property type="entry name" value="DNA breaking-rejoining enzymes"/>
    <property type="match status" value="1"/>
</dbReference>
<dbReference type="InterPro" id="IPR057084">
    <property type="entry name" value="Int_N"/>
</dbReference>
<dbReference type="InterPro" id="IPR044068">
    <property type="entry name" value="CB"/>
</dbReference>
<dbReference type="InterPro" id="IPR010998">
    <property type="entry name" value="Integrase_recombinase_N"/>
</dbReference>
<dbReference type="AlphaFoldDB" id="A0A1H7R9U9"/>
<proteinExistence type="inferred from homology"/>
<feature type="domain" description="Core-binding (CB)" evidence="7">
    <location>
        <begin position="98"/>
        <end position="177"/>
    </location>
</feature>
<evidence type="ECO:0000256" key="3">
    <source>
        <dbReference type="ARBA" id="ARBA00023125"/>
    </source>
</evidence>
<sequence length="386" mass="43816">MNRIRFTKAALDALSVDSSASRVVYYDDKARGLCIMVAPRTKTFYVLRKHQGKTERILIGRYPDTTIEQARNRAGQINSELDAGRNRNDVKRQRRAELTLGELHTIYMERHAKTRNRKPENAENNYRRYLSEWANRKLSEIKRSEVQVLIAKLAKDISPATANITLALLRAMFNRAIDWELYKGANPTANIPTYPELSRDRFLYGDELERFLAALPKVESATMRDFFTMLLATGARKSNVAAMRWADINLSAAVWRVPDTKNGEPYQVALTGPALQILKRRREVERGEWVFSATSKSGHIQEPKKAWSSLLKDAQIENLRMHDLRRTFGSFMAAQGASLQMIGKALGHKSQDATLIYARLNLDPVRQAVDAAAAAMFPNATEFVTE</sequence>
<dbReference type="EMBL" id="FOBH01000016">
    <property type="protein sequence ID" value="SEL56929.1"/>
    <property type="molecule type" value="Genomic_DNA"/>
</dbReference>
<dbReference type="PANTHER" id="PTHR30629">
    <property type="entry name" value="PROPHAGE INTEGRASE"/>
    <property type="match status" value="1"/>
</dbReference>
<dbReference type="Gene3D" id="1.10.443.10">
    <property type="entry name" value="Intergrase catalytic core"/>
    <property type="match status" value="1"/>
</dbReference>
<dbReference type="InterPro" id="IPR002104">
    <property type="entry name" value="Integrase_catalytic"/>
</dbReference>
<dbReference type="InterPro" id="IPR013762">
    <property type="entry name" value="Integrase-like_cat_sf"/>
</dbReference>
<dbReference type="STRING" id="1233.SAMN05216387_1161"/>
<dbReference type="Pfam" id="PF00589">
    <property type="entry name" value="Phage_integrase"/>
    <property type="match status" value="1"/>
</dbReference>
<name>A0A1H7R9U9_9PROT</name>
<dbReference type="InterPro" id="IPR050808">
    <property type="entry name" value="Phage_Integrase"/>
</dbReference>
<evidence type="ECO:0000256" key="5">
    <source>
        <dbReference type="PROSITE-ProRule" id="PRU01248"/>
    </source>
</evidence>
<dbReference type="OrthoDB" id="662444at2"/>
<evidence type="ECO:0000256" key="1">
    <source>
        <dbReference type="ARBA" id="ARBA00008857"/>
    </source>
</evidence>
<dbReference type="Gene3D" id="3.30.160.390">
    <property type="entry name" value="Integrase, DNA-binding domain"/>
    <property type="match status" value="1"/>
</dbReference>
<evidence type="ECO:0000256" key="2">
    <source>
        <dbReference type="ARBA" id="ARBA00022908"/>
    </source>
</evidence>
<reference evidence="8 9" key="1">
    <citation type="submission" date="2016-10" db="EMBL/GenBank/DDBJ databases">
        <authorList>
            <person name="de Groot N.N."/>
        </authorList>
    </citation>
    <scope>NUCLEOTIDE SEQUENCE [LARGE SCALE GENOMIC DNA]</scope>
    <source>
        <strain evidence="8 9">Nv1</strain>
    </source>
</reference>
<evidence type="ECO:0000259" key="7">
    <source>
        <dbReference type="PROSITE" id="PS51900"/>
    </source>
</evidence>
<organism evidence="8 9">
    <name type="scientific">Nitrosovibrio tenuis</name>
    <dbReference type="NCBI Taxonomy" id="1233"/>
    <lineage>
        <taxon>Bacteria</taxon>
        <taxon>Pseudomonadati</taxon>
        <taxon>Pseudomonadota</taxon>
        <taxon>Betaproteobacteria</taxon>
        <taxon>Nitrosomonadales</taxon>
        <taxon>Nitrosomonadaceae</taxon>
        <taxon>Nitrosovibrio</taxon>
    </lineage>
</organism>
<dbReference type="InterPro" id="IPR038488">
    <property type="entry name" value="Integrase_DNA-bd_sf"/>
</dbReference>
<dbReference type="PANTHER" id="PTHR30629:SF2">
    <property type="entry name" value="PROPHAGE INTEGRASE INTS-RELATED"/>
    <property type="match status" value="1"/>
</dbReference>
<dbReference type="Pfam" id="PF13356">
    <property type="entry name" value="Arm-DNA-bind_3"/>
    <property type="match status" value="1"/>
</dbReference>
<keyword evidence="9" id="KW-1185">Reference proteome</keyword>
<evidence type="ECO:0000313" key="9">
    <source>
        <dbReference type="Proteomes" id="UP000198620"/>
    </source>
</evidence>
<evidence type="ECO:0000256" key="4">
    <source>
        <dbReference type="ARBA" id="ARBA00023172"/>
    </source>
</evidence>
<dbReference type="CDD" id="cd00796">
    <property type="entry name" value="INT_Rci_Hp1_C"/>
    <property type="match status" value="1"/>
</dbReference>
<dbReference type="GO" id="GO:0003677">
    <property type="term" value="F:DNA binding"/>
    <property type="evidence" value="ECO:0007669"/>
    <property type="project" value="UniProtKB-UniRule"/>
</dbReference>
<protein>
    <submittedName>
        <fullName evidence="8">Site-specific recombinase XerD</fullName>
    </submittedName>
</protein>
<accession>A0A1H7R9U9</accession>
<dbReference type="Proteomes" id="UP000198620">
    <property type="component" value="Unassembled WGS sequence"/>
</dbReference>
<dbReference type="Pfam" id="PF24624">
    <property type="entry name" value="Int_N"/>
    <property type="match status" value="1"/>
</dbReference>
<dbReference type="PROSITE" id="PS51898">
    <property type="entry name" value="TYR_RECOMBINASE"/>
    <property type="match status" value="1"/>
</dbReference>
<feature type="domain" description="Tyr recombinase" evidence="6">
    <location>
        <begin position="198"/>
        <end position="370"/>
    </location>
</feature>
<dbReference type="PROSITE" id="PS51900">
    <property type="entry name" value="CB"/>
    <property type="match status" value="1"/>
</dbReference>
<keyword evidence="2" id="KW-0229">DNA integration</keyword>
<dbReference type="Gene3D" id="1.10.150.130">
    <property type="match status" value="1"/>
</dbReference>
<dbReference type="InterPro" id="IPR025166">
    <property type="entry name" value="Integrase_DNA_bind_dom"/>
</dbReference>
<gene>
    <name evidence="8" type="ORF">SAMN05216387_1161</name>
</gene>
<evidence type="ECO:0000313" key="8">
    <source>
        <dbReference type="EMBL" id="SEL56929.1"/>
    </source>
</evidence>
<dbReference type="GO" id="GO:0015074">
    <property type="term" value="P:DNA integration"/>
    <property type="evidence" value="ECO:0007669"/>
    <property type="project" value="UniProtKB-KW"/>
</dbReference>
<comment type="similarity">
    <text evidence="1">Belongs to the 'phage' integrase family.</text>
</comment>
<keyword evidence="4" id="KW-0233">DNA recombination</keyword>